<dbReference type="AlphaFoldDB" id="A0A100W5G2"/>
<dbReference type="SMART" id="SM00895">
    <property type="entry name" value="FCD"/>
    <property type="match status" value="1"/>
</dbReference>
<dbReference type="PANTHER" id="PTHR43537:SF24">
    <property type="entry name" value="GLUCONATE OPERON TRANSCRIPTIONAL REPRESSOR"/>
    <property type="match status" value="1"/>
</dbReference>
<dbReference type="RefSeq" id="WP_062831717.1">
    <property type="nucleotide sequence ID" value="NZ_BCSX01000053.1"/>
</dbReference>
<name>A0A100W5G2_9MYCO</name>
<reference evidence="6" key="1">
    <citation type="journal article" date="2016" name="Genome Announc.">
        <title>Draft Genome Sequences of Five Rapidly Growing Mycobacterium Species, M. thermoresistibile, M. fortuitum subsp. acetamidolyticum, M. canariasense, M. brisbanense, and M. novocastrense.</title>
        <authorList>
            <person name="Katahira K."/>
            <person name="Ogura Y."/>
            <person name="Gotoh Y."/>
            <person name="Hayashi T."/>
        </authorList>
    </citation>
    <scope>NUCLEOTIDE SEQUENCE [LARGE SCALE GENOMIC DNA]</scope>
    <source>
        <strain evidence="6">JCM15654</strain>
    </source>
</reference>
<dbReference type="InterPro" id="IPR036390">
    <property type="entry name" value="WH_DNA-bd_sf"/>
</dbReference>
<gene>
    <name evidence="5" type="ORF">RMCB_6054</name>
</gene>
<keyword evidence="6" id="KW-1185">Reference proteome</keyword>
<evidence type="ECO:0000313" key="6">
    <source>
        <dbReference type="Proteomes" id="UP000069620"/>
    </source>
</evidence>
<protein>
    <submittedName>
        <fullName evidence="5">Putative GntR family transcriptional regulator</fullName>
    </submittedName>
</protein>
<evidence type="ECO:0000259" key="4">
    <source>
        <dbReference type="PROSITE" id="PS50949"/>
    </source>
</evidence>
<dbReference type="OrthoDB" id="4336542at2"/>
<evidence type="ECO:0000256" key="1">
    <source>
        <dbReference type="ARBA" id="ARBA00023015"/>
    </source>
</evidence>
<evidence type="ECO:0000256" key="3">
    <source>
        <dbReference type="ARBA" id="ARBA00023163"/>
    </source>
</evidence>
<reference evidence="6" key="2">
    <citation type="submission" date="2016-02" db="EMBL/GenBank/DDBJ databases">
        <title>Draft genome sequence of five rapidly growing Mycobacterium species.</title>
        <authorList>
            <person name="Katahira K."/>
            <person name="Gotou Y."/>
            <person name="Iida K."/>
            <person name="Ogura Y."/>
            <person name="Hayashi T."/>
        </authorList>
    </citation>
    <scope>NUCLEOTIDE SEQUENCE [LARGE SCALE GENOMIC DNA]</scope>
    <source>
        <strain evidence="6">JCM15654</strain>
    </source>
</reference>
<dbReference type="Pfam" id="PF00392">
    <property type="entry name" value="GntR"/>
    <property type="match status" value="1"/>
</dbReference>
<dbReference type="GO" id="GO:0003700">
    <property type="term" value="F:DNA-binding transcription factor activity"/>
    <property type="evidence" value="ECO:0007669"/>
    <property type="project" value="InterPro"/>
</dbReference>
<dbReference type="PROSITE" id="PS50949">
    <property type="entry name" value="HTH_GNTR"/>
    <property type="match status" value="1"/>
</dbReference>
<keyword evidence="2" id="KW-0238">DNA-binding</keyword>
<dbReference type="InterPro" id="IPR008920">
    <property type="entry name" value="TF_FadR/GntR_C"/>
</dbReference>
<accession>A0A100W5G2</accession>
<dbReference type="InterPro" id="IPR011711">
    <property type="entry name" value="GntR_C"/>
</dbReference>
<dbReference type="GO" id="GO:0003677">
    <property type="term" value="F:DNA binding"/>
    <property type="evidence" value="ECO:0007669"/>
    <property type="project" value="UniProtKB-KW"/>
</dbReference>
<evidence type="ECO:0000313" key="5">
    <source>
        <dbReference type="EMBL" id="GAS91958.1"/>
    </source>
</evidence>
<dbReference type="SMART" id="SM00345">
    <property type="entry name" value="HTH_GNTR"/>
    <property type="match status" value="1"/>
</dbReference>
<dbReference type="Gene3D" id="1.10.10.10">
    <property type="entry name" value="Winged helix-like DNA-binding domain superfamily/Winged helix DNA-binding domain"/>
    <property type="match status" value="1"/>
</dbReference>
<dbReference type="SUPFAM" id="SSF46785">
    <property type="entry name" value="Winged helix' DNA-binding domain"/>
    <property type="match status" value="1"/>
</dbReference>
<evidence type="ECO:0000256" key="2">
    <source>
        <dbReference type="ARBA" id="ARBA00023125"/>
    </source>
</evidence>
<dbReference type="STRING" id="146020.RMCB_6054"/>
<keyword evidence="1" id="KW-0805">Transcription regulation</keyword>
<dbReference type="Gene3D" id="1.20.120.530">
    <property type="entry name" value="GntR ligand-binding domain-like"/>
    <property type="match status" value="1"/>
</dbReference>
<dbReference type="PRINTS" id="PR00035">
    <property type="entry name" value="HTHGNTR"/>
</dbReference>
<comment type="caution">
    <text evidence="5">The sequence shown here is derived from an EMBL/GenBank/DDBJ whole genome shotgun (WGS) entry which is preliminary data.</text>
</comment>
<keyword evidence="3" id="KW-0804">Transcription</keyword>
<proteinExistence type="predicted"/>
<organism evidence="5 6">
    <name type="scientific">Mycolicibacterium brisbanense</name>
    <dbReference type="NCBI Taxonomy" id="146020"/>
    <lineage>
        <taxon>Bacteria</taxon>
        <taxon>Bacillati</taxon>
        <taxon>Actinomycetota</taxon>
        <taxon>Actinomycetes</taxon>
        <taxon>Mycobacteriales</taxon>
        <taxon>Mycobacteriaceae</taxon>
        <taxon>Mycolicibacterium</taxon>
    </lineage>
</organism>
<dbReference type="InterPro" id="IPR036388">
    <property type="entry name" value="WH-like_DNA-bd_sf"/>
</dbReference>
<dbReference type="Proteomes" id="UP000069620">
    <property type="component" value="Unassembled WGS sequence"/>
</dbReference>
<dbReference type="Pfam" id="PF07729">
    <property type="entry name" value="FCD"/>
    <property type="match status" value="1"/>
</dbReference>
<dbReference type="CDD" id="cd07377">
    <property type="entry name" value="WHTH_GntR"/>
    <property type="match status" value="1"/>
</dbReference>
<dbReference type="PANTHER" id="PTHR43537">
    <property type="entry name" value="TRANSCRIPTIONAL REGULATOR, GNTR FAMILY"/>
    <property type="match status" value="1"/>
</dbReference>
<dbReference type="EMBL" id="BCSX01000053">
    <property type="protein sequence ID" value="GAS91958.1"/>
    <property type="molecule type" value="Genomic_DNA"/>
</dbReference>
<dbReference type="InterPro" id="IPR000524">
    <property type="entry name" value="Tscrpt_reg_HTH_GntR"/>
</dbReference>
<sequence length="270" mass="28957">MTQAAQPFGVTTPSDATRGSSFSLVAQLRTNEASGADRADQIAHQLETAIAVGLIGYGEMLPAERELAAQFGVAVLTLRAALASLRDRGFIQTRRGRGGGSVVCDAGVVTETERRRRLRERSTEDLRDLGDLADSIATTAARLAAARSDHADQTRLQNLADSFRSATSPQDRRKADSRFHIGLAVAAQSNRLTTATVQVQGEMAPLLWASDPAGQLFEFEQAERDHAAILEAIVRGDETAAEAAALQHCLHETEAMINTHLDLVMGEPDS</sequence>
<dbReference type="SUPFAM" id="SSF48008">
    <property type="entry name" value="GntR ligand-binding domain-like"/>
    <property type="match status" value="1"/>
</dbReference>
<feature type="domain" description="HTH gntR-type" evidence="4">
    <location>
        <begin position="36"/>
        <end position="106"/>
    </location>
</feature>